<evidence type="ECO:0000313" key="3">
    <source>
        <dbReference type="Proteomes" id="UP000053611"/>
    </source>
</evidence>
<feature type="compositionally biased region" description="Acidic residues" evidence="1">
    <location>
        <begin position="296"/>
        <end position="331"/>
    </location>
</feature>
<organism evidence="2 3">
    <name type="scientific">Cutaneotrichosporon oleaginosum</name>
    <dbReference type="NCBI Taxonomy" id="879819"/>
    <lineage>
        <taxon>Eukaryota</taxon>
        <taxon>Fungi</taxon>
        <taxon>Dikarya</taxon>
        <taxon>Basidiomycota</taxon>
        <taxon>Agaricomycotina</taxon>
        <taxon>Tremellomycetes</taxon>
        <taxon>Trichosporonales</taxon>
        <taxon>Trichosporonaceae</taxon>
        <taxon>Cutaneotrichosporon</taxon>
    </lineage>
</organism>
<dbReference type="Proteomes" id="UP000053611">
    <property type="component" value="Unassembled WGS sequence"/>
</dbReference>
<dbReference type="EMBL" id="KQ087259">
    <property type="protein sequence ID" value="KLT39427.1"/>
    <property type="molecule type" value="Genomic_DNA"/>
</dbReference>
<feature type="compositionally biased region" description="Acidic residues" evidence="1">
    <location>
        <begin position="338"/>
        <end position="350"/>
    </location>
</feature>
<evidence type="ECO:0000313" key="2">
    <source>
        <dbReference type="EMBL" id="KLT39427.1"/>
    </source>
</evidence>
<dbReference type="AlphaFoldDB" id="A0A0J0XEE9"/>
<protein>
    <submittedName>
        <fullName evidence="2">Uncharacterized protein</fullName>
    </submittedName>
</protein>
<accession>A0A0J0XEE9</accession>
<keyword evidence="3" id="KW-1185">Reference proteome</keyword>
<sequence length="484" mass="54011">MSYPIIKDGTVTRNGFQSSHGRFTACWGIARFDSASLREIFLPELPNDADWLKFIDHTFVRAQLHHYGITDAGESTGESAEHELKLLKTALKLGKCDAVPAHIAALEAEMHEEWLATQSPRTLAKHPQWAMRFFVDPDGSRHWSTTHVVAFPFGRRDRDCIPPLCAAAAAVPGLHHATGQGRKPKVFVGWDMVAVDQAAKDHTANEDAAMAAAARVRLRRVARLAAAAARTPAAVVGKYVVECPAITDVWRGAGHMTMSISTTEERGLYQADFDFGMLTGVMLLNVDGYRLCEIQEDDDEDVGDNEHEDDEEAYDDEEYNEEYDEEYDDEEYHQYNYGDDDDDDADDADNDVGRGLNGGDDDDELTAYLERVVCKGDPNSQQPSGTASPTHTEATTDVEPNPEKYYLLLRSRHTATGEITSVPRLGWILCPSATYTTFKGVANLPDLGLTEFTARKVGRIPAPSRRKWSDYSWWEYENWRLSPA</sequence>
<feature type="region of interest" description="Disordered" evidence="1">
    <location>
        <begin position="375"/>
        <end position="399"/>
    </location>
</feature>
<gene>
    <name evidence="2" type="ORF">CC85DRAFT_288546</name>
</gene>
<feature type="compositionally biased region" description="Polar residues" evidence="1">
    <location>
        <begin position="378"/>
        <end position="395"/>
    </location>
</feature>
<dbReference type="OrthoDB" id="4630416at2759"/>
<name>A0A0J0XEE9_9TREE</name>
<proteinExistence type="predicted"/>
<reference evidence="2 3" key="1">
    <citation type="submission" date="2015-03" db="EMBL/GenBank/DDBJ databases">
        <title>Genomics and transcriptomics of the oil-accumulating basidiomycete yeast T. oleaginosus allow insights into substrate utilization and the diverse evolutionary trajectories of mating systems in fungi.</title>
        <authorList>
            <consortium name="DOE Joint Genome Institute"/>
            <person name="Kourist R."/>
            <person name="Kracht O."/>
            <person name="Bracharz F."/>
            <person name="Lipzen A."/>
            <person name="Nolan M."/>
            <person name="Ohm R."/>
            <person name="Grigoriev I."/>
            <person name="Sun S."/>
            <person name="Heitman J."/>
            <person name="Bruck T."/>
            <person name="Nowrousian M."/>
        </authorList>
    </citation>
    <scope>NUCLEOTIDE SEQUENCE [LARGE SCALE GENOMIC DNA]</scope>
    <source>
        <strain evidence="2 3">IBC0246</strain>
    </source>
</reference>
<feature type="region of interest" description="Disordered" evidence="1">
    <location>
        <begin position="296"/>
        <end position="363"/>
    </location>
</feature>
<evidence type="ECO:0000256" key="1">
    <source>
        <dbReference type="SAM" id="MobiDB-lite"/>
    </source>
</evidence>